<sequence>MSNVNPTYNMTSKVEDQTLIMERTFDAPRELVFKVFSDPTHLAHWWGPKGWHTEIRQFDFKPNGIWHYCMRCTDKNQGEFYGQESWCKAVYQEIIEPEKIVCIDTFTDQEGNAIEGMPEMLITLTFLEFEGKTKLINHTRFASAEALKFVLDMGMIEGMAESLDRLAYLLQELQ</sequence>
<evidence type="ECO:0000256" key="1">
    <source>
        <dbReference type="ARBA" id="ARBA00006817"/>
    </source>
</evidence>
<dbReference type="SUPFAM" id="SSF55961">
    <property type="entry name" value="Bet v1-like"/>
    <property type="match status" value="1"/>
</dbReference>
<keyword evidence="4" id="KW-1185">Reference proteome</keyword>
<dbReference type="RefSeq" id="WP_113657895.1">
    <property type="nucleotide sequence ID" value="NZ_KZ845664.1"/>
</dbReference>
<name>A0A364K7M8_9BACL</name>
<protein>
    <submittedName>
        <fullName evidence="3">ATPase</fullName>
    </submittedName>
</protein>
<dbReference type="Proteomes" id="UP000251213">
    <property type="component" value="Unassembled WGS sequence"/>
</dbReference>
<proteinExistence type="inferred from homology"/>
<evidence type="ECO:0000259" key="2">
    <source>
        <dbReference type="Pfam" id="PF08327"/>
    </source>
</evidence>
<dbReference type="AlphaFoldDB" id="A0A364K7M8"/>
<comment type="similarity">
    <text evidence="1">Belongs to the AHA1 family.</text>
</comment>
<dbReference type="InterPro" id="IPR013538">
    <property type="entry name" value="ASHA1/2-like_C"/>
</dbReference>
<reference evidence="3 4" key="2">
    <citation type="submission" date="2018-06" db="EMBL/GenBank/DDBJ databases">
        <authorList>
            <person name="Zhirakovskaya E."/>
        </authorList>
    </citation>
    <scope>NUCLEOTIDE SEQUENCE [LARGE SCALE GENOMIC DNA]</scope>
    <source>
        <strain evidence="3 4">FBKL4.011</strain>
    </source>
</reference>
<dbReference type="Pfam" id="PF08327">
    <property type="entry name" value="AHSA1"/>
    <property type="match status" value="1"/>
</dbReference>
<dbReference type="OrthoDB" id="118413at2"/>
<dbReference type="EMBL" id="QJKK01000002">
    <property type="protein sequence ID" value="RAL26210.1"/>
    <property type="molecule type" value="Genomic_DNA"/>
</dbReference>
<evidence type="ECO:0000313" key="4">
    <source>
        <dbReference type="Proteomes" id="UP000251213"/>
    </source>
</evidence>
<dbReference type="Gene3D" id="3.30.530.20">
    <property type="match status" value="1"/>
</dbReference>
<organism evidence="3 4">
    <name type="scientific">Thermoflavimicrobium daqui</name>
    <dbReference type="NCBI Taxonomy" id="2137476"/>
    <lineage>
        <taxon>Bacteria</taxon>
        <taxon>Bacillati</taxon>
        <taxon>Bacillota</taxon>
        <taxon>Bacilli</taxon>
        <taxon>Bacillales</taxon>
        <taxon>Thermoactinomycetaceae</taxon>
        <taxon>Thermoflavimicrobium</taxon>
    </lineage>
</organism>
<dbReference type="InterPro" id="IPR023393">
    <property type="entry name" value="START-like_dom_sf"/>
</dbReference>
<evidence type="ECO:0000313" key="3">
    <source>
        <dbReference type="EMBL" id="RAL26210.1"/>
    </source>
</evidence>
<feature type="domain" description="Activator of Hsp90 ATPase homologue 1/2-like C-terminal" evidence="2">
    <location>
        <begin position="26"/>
        <end position="170"/>
    </location>
</feature>
<accession>A0A364K7M8</accession>
<comment type="caution">
    <text evidence="3">The sequence shown here is derived from an EMBL/GenBank/DDBJ whole genome shotgun (WGS) entry which is preliminary data.</text>
</comment>
<reference evidence="3 4" key="1">
    <citation type="submission" date="2018-06" db="EMBL/GenBank/DDBJ databases">
        <title>Thermoflavimicrobium daqus sp. nov., a thermophilic microbe isolated from Moutai-flavour Daqu.</title>
        <authorList>
            <person name="Wang X."/>
            <person name="Zhou H."/>
        </authorList>
    </citation>
    <scope>NUCLEOTIDE SEQUENCE [LARGE SCALE GENOMIC DNA]</scope>
    <source>
        <strain evidence="3 4">FBKL4.011</strain>
    </source>
</reference>
<gene>
    <name evidence="3" type="ORF">DL897_04215</name>
</gene>